<organism evidence="2 3">
    <name type="scientific">Dryococelus australis</name>
    <dbReference type="NCBI Taxonomy" id="614101"/>
    <lineage>
        <taxon>Eukaryota</taxon>
        <taxon>Metazoa</taxon>
        <taxon>Ecdysozoa</taxon>
        <taxon>Arthropoda</taxon>
        <taxon>Hexapoda</taxon>
        <taxon>Insecta</taxon>
        <taxon>Pterygota</taxon>
        <taxon>Neoptera</taxon>
        <taxon>Polyneoptera</taxon>
        <taxon>Phasmatodea</taxon>
        <taxon>Verophasmatodea</taxon>
        <taxon>Anareolatae</taxon>
        <taxon>Phasmatidae</taxon>
        <taxon>Eurycanthinae</taxon>
        <taxon>Dryococelus</taxon>
    </lineage>
</organism>
<protein>
    <submittedName>
        <fullName evidence="2">Uncharacterized protein</fullName>
    </submittedName>
</protein>
<evidence type="ECO:0000313" key="3">
    <source>
        <dbReference type="Proteomes" id="UP001159363"/>
    </source>
</evidence>
<evidence type="ECO:0000256" key="1">
    <source>
        <dbReference type="SAM" id="MobiDB-lite"/>
    </source>
</evidence>
<feature type="compositionally biased region" description="Polar residues" evidence="1">
    <location>
        <begin position="66"/>
        <end position="76"/>
    </location>
</feature>
<dbReference type="PANTHER" id="PTHR36147:SF2">
    <property type="match status" value="1"/>
</dbReference>
<reference evidence="2 3" key="1">
    <citation type="submission" date="2023-02" db="EMBL/GenBank/DDBJ databases">
        <title>LHISI_Scaffold_Assembly.</title>
        <authorList>
            <person name="Stuart O.P."/>
            <person name="Cleave R."/>
            <person name="Magrath M.J.L."/>
            <person name="Mikheyev A.S."/>
        </authorList>
    </citation>
    <scope>NUCLEOTIDE SEQUENCE [LARGE SCALE GENOMIC DNA]</scope>
    <source>
        <strain evidence="2">Daus_M_001</strain>
        <tissue evidence="2">Leg muscle</tissue>
    </source>
</reference>
<accession>A0ABQ9I351</accession>
<sequence>MKGEINKGLKKCSLYREGAYNVGTSPTHSLRCSVVVAEHTEAKPPLIPRTTAAHASENGVAGQKSGGNLLQSSPQAASSCDVTLPPRCKNNVAVKKKHGICWPVYVQEGYIGHVQDGKFEETMNGPSLLQWDRPKPYPVAERCRSATLFSGGAPSTMSEINGRTSPSSMTFVPLAPTTQDNDHGLHWPISAALSPLGEGRPNANFYTQINRTSRFSAGATVAERLGRSPPTESNRVRSPAGPLPDFRMWESCRTMPLVSGFFSGISHFPRPCFAFRRCSVLILFQPDRLSRPLNVVGRLARSCSRPGSPSCPVLMEMTAASGQPGVNLAATAASTCRVQQASNRPRALYTGAPSENMGTIITGHFSLVIDCCGRSLADLLLSAKVLSPVGDQRTISSAVLCGDSLQCSGIPITGDLFQPTADDVLPRDAFAVITSDTVALDAPYTLAVVDTLAANSRGDLTICQLFSAWVHRQPPFKVSPSFVQFPAGVIIPNTAPSGGTICAVFYKLCNRCSVFWILPLSWTATRLCTLLDLSALTRFITMTSEIPHNNGGAGGIEERNDEGKQTCRGLTWKIELYLAGLQKSAKKPRTDYSRCATVECRLAACCPGRRHARPARNKVAEIRRGSDALGRSDQIGRRQRRQVIRTPRLPYPTCQGLYVQQQPAGQETANLSLLSSQTLFSGVAINKGHELALLKAYTYLQHELALLKAYTYLQHELDLLKAYTYLQHELALLKAYTYLQHELALLKAYTYLQHELALLKAYTYLQHELALLKAYTYLQHELALLKAYTYLQHELALLKAYTYIQHELALLKAYTYLQHELALLKAYTYLQHELALLKAYTYLQHELALLKAYTYLQHELALLKAYTYLQHELALLKAYTYLQHELALLKAYTYLQHELALLKAYTYLQHELALLKAYTYLQHELALLKAYTYLQHELALLKAYTYLQHELALLKAYTYLQHELALLKAYTYLQHELALLKAYTYLQHKLALLKAYTYLQHELALLKAYTYLQHELALLKAYTYLQHELALLKAYTYLQHELALLKAYTYIQHELALLKAYTYIQHELALLKAYTYIQHELALLKAYTYIQHELALLKAYTYLQHELALLKAYTYLQHELALLKAHTYLHLCEKKSCHNFCLEKAATASVDKPNHALKYAKKEREREKKKAGGIINLPGVLRQSGRPPDHRSIFFPIQKTLVPACAEPPPPPLLHSPVTLQS</sequence>
<dbReference type="EMBL" id="JARBHB010000003">
    <property type="protein sequence ID" value="KAJ8891071.1"/>
    <property type="molecule type" value="Genomic_DNA"/>
</dbReference>
<proteinExistence type="predicted"/>
<feature type="region of interest" description="Disordered" evidence="1">
    <location>
        <begin position="56"/>
        <end position="76"/>
    </location>
</feature>
<dbReference type="PANTHER" id="PTHR36147">
    <property type="match status" value="1"/>
</dbReference>
<dbReference type="Proteomes" id="UP001159363">
    <property type="component" value="Chromosome 3"/>
</dbReference>
<gene>
    <name evidence="2" type="ORF">PR048_010580</name>
</gene>
<keyword evidence="3" id="KW-1185">Reference proteome</keyword>
<comment type="caution">
    <text evidence="2">The sequence shown here is derived from an EMBL/GenBank/DDBJ whole genome shotgun (WGS) entry which is preliminary data.</text>
</comment>
<evidence type="ECO:0000313" key="2">
    <source>
        <dbReference type="EMBL" id="KAJ8891071.1"/>
    </source>
</evidence>
<name>A0ABQ9I351_9NEOP</name>